<dbReference type="Proteomes" id="UP000605086">
    <property type="component" value="Unassembled WGS sequence"/>
</dbReference>
<accession>A0ABX2KB35</accession>
<reference evidence="1 2" key="1">
    <citation type="submission" date="2019-10" db="EMBL/GenBank/DDBJ databases">
        <title>Genome sequence of Azospirillum melinis.</title>
        <authorList>
            <person name="Ambrosini A."/>
            <person name="Sant'Anna F.H."/>
            <person name="Cassan F.D."/>
            <person name="Souza E.M."/>
            <person name="Passaglia L.M.P."/>
        </authorList>
    </citation>
    <scope>NUCLEOTIDE SEQUENCE [LARGE SCALE GENOMIC DNA]</scope>
    <source>
        <strain evidence="1 2">TMCY0552</strain>
    </source>
</reference>
<proteinExistence type="predicted"/>
<comment type="caution">
    <text evidence="1">The sequence shown here is derived from an EMBL/GenBank/DDBJ whole genome shotgun (WGS) entry which is preliminary data.</text>
</comment>
<evidence type="ECO:0000313" key="2">
    <source>
        <dbReference type="Proteomes" id="UP000605086"/>
    </source>
</evidence>
<dbReference type="EMBL" id="WHOS01000011">
    <property type="protein sequence ID" value="NUA99711.1"/>
    <property type="molecule type" value="Genomic_DNA"/>
</dbReference>
<dbReference type="RefSeq" id="WP_174470991.1">
    <property type="nucleotide sequence ID" value="NZ_JAGINN010000002.1"/>
</dbReference>
<organism evidence="1 2">
    <name type="scientific">Azospirillum melinis</name>
    <dbReference type="NCBI Taxonomy" id="328839"/>
    <lineage>
        <taxon>Bacteria</taxon>
        <taxon>Pseudomonadati</taxon>
        <taxon>Pseudomonadota</taxon>
        <taxon>Alphaproteobacteria</taxon>
        <taxon>Rhodospirillales</taxon>
        <taxon>Azospirillaceae</taxon>
        <taxon>Azospirillum</taxon>
    </lineage>
</organism>
<sequence length="298" mass="33759">MLSISEAVAKRLGAQAFPVITEYQIFLIMRELYRAKELDGEAILVKRLSPTIDSLNQTVKRLRDRRVLAPDPDFSQGVYSVTGSPPKPADEVCCLVDPFCYIAYLSAMQRHGLTDRQPNELHLASPSPKLWTAMRDEKMRQDYPVLAPGDDAVPLQRLSFSDTVRDRPVRRHTTRHPGEWRQVRGSWARVATIGQTFLDTLEAPEWCGGMAHVMEIWEQHASIFLEEIITAVDSAPTKLTKVRAGYLLQERFGLGLNDSRIEGWKDFAQRGGSQKLNPEAGYVPIFSETWMLSLNVDF</sequence>
<evidence type="ECO:0008006" key="3">
    <source>
        <dbReference type="Google" id="ProtNLM"/>
    </source>
</evidence>
<keyword evidence="2" id="KW-1185">Reference proteome</keyword>
<evidence type="ECO:0000313" key="1">
    <source>
        <dbReference type="EMBL" id="NUA99711.1"/>
    </source>
</evidence>
<name>A0ABX2KB35_9PROT</name>
<protein>
    <recommendedName>
        <fullName evidence="3">Transcriptional regulator</fullName>
    </recommendedName>
</protein>
<gene>
    <name evidence="1" type="ORF">GBZ48_10435</name>
</gene>